<organism evidence="1 2">
    <name type="scientific">Eruca vesicaria subsp. sativa</name>
    <name type="common">Garden rocket</name>
    <name type="synonym">Eruca sativa</name>
    <dbReference type="NCBI Taxonomy" id="29727"/>
    <lineage>
        <taxon>Eukaryota</taxon>
        <taxon>Viridiplantae</taxon>
        <taxon>Streptophyta</taxon>
        <taxon>Embryophyta</taxon>
        <taxon>Tracheophyta</taxon>
        <taxon>Spermatophyta</taxon>
        <taxon>Magnoliopsida</taxon>
        <taxon>eudicotyledons</taxon>
        <taxon>Gunneridae</taxon>
        <taxon>Pentapetalae</taxon>
        <taxon>rosids</taxon>
        <taxon>malvids</taxon>
        <taxon>Brassicales</taxon>
        <taxon>Brassicaceae</taxon>
        <taxon>Brassiceae</taxon>
        <taxon>Eruca</taxon>
    </lineage>
</organism>
<sequence>GPYYCSVGADNWKGGTLLILTTRNVCMPINTSADQWRSHAWSGVDLPWMIPIGIDWDRGEGVELIASIMD</sequence>
<feature type="non-terminal residue" evidence="1">
    <location>
        <position position="1"/>
    </location>
</feature>
<dbReference type="EMBL" id="CAKOAT010230265">
    <property type="protein sequence ID" value="CAH8357179.1"/>
    <property type="molecule type" value="Genomic_DNA"/>
</dbReference>
<proteinExistence type="predicted"/>
<keyword evidence="2" id="KW-1185">Reference proteome</keyword>
<dbReference type="Proteomes" id="UP001642260">
    <property type="component" value="Unassembled WGS sequence"/>
</dbReference>
<gene>
    <name evidence="1" type="ORF">ERUC_LOCUS22934</name>
</gene>
<reference evidence="1 2" key="1">
    <citation type="submission" date="2022-03" db="EMBL/GenBank/DDBJ databases">
        <authorList>
            <person name="Macdonald S."/>
            <person name="Ahmed S."/>
            <person name="Newling K."/>
        </authorList>
    </citation>
    <scope>NUCLEOTIDE SEQUENCE [LARGE SCALE GENOMIC DNA]</scope>
</reference>
<name>A0ABC8KF64_ERUVS</name>
<dbReference type="AlphaFoldDB" id="A0ABC8KF64"/>
<evidence type="ECO:0000313" key="2">
    <source>
        <dbReference type="Proteomes" id="UP001642260"/>
    </source>
</evidence>
<accession>A0ABC8KF64</accession>
<evidence type="ECO:0000313" key="1">
    <source>
        <dbReference type="EMBL" id="CAH8357179.1"/>
    </source>
</evidence>
<protein>
    <submittedName>
        <fullName evidence="1">Uncharacterized protein</fullName>
    </submittedName>
</protein>
<comment type="caution">
    <text evidence="1">The sequence shown here is derived from an EMBL/GenBank/DDBJ whole genome shotgun (WGS) entry which is preliminary data.</text>
</comment>